<dbReference type="Pfam" id="PF12171">
    <property type="entry name" value="zf-C2H2_jaz"/>
    <property type="match status" value="1"/>
</dbReference>
<evidence type="ECO:0000256" key="4">
    <source>
        <dbReference type="ARBA" id="ARBA00022771"/>
    </source>
</evidence>
<protein>
    <recommendedName>
        <fullName evidence="10">C2H2-type domain-containing protein</fullName>
    </recommendedName>
</protein>
<evidence type="ECO:0000313" key="12">
    <source>
        <dbReference type="Proteomes" id="UP000005204"/>
    </source>
</evidence>
<keyword evidence="12" id="KW-1185">Reference proteome</keyword>
<keyword evidence="2" id="KW-0479">Metal-binding</keyword>
<dbReference type="PANTHER" id="PTHR24399:SF23">
    <property type="entry name" value="C2H2-TYPE DOMAIN-CONTAINING PROTEIN"/>
    <property type="match status" value="1"/>
</dbReference>
<feature type="domain" description="C2H2-type" evidence="10">
    <location>
        <begin position="323"/>
        <end position="351"/>
    </location>
</feature>
<evidence type="ECO:0000256" key="9">
    <source>
        <dbReference type="PROSITE-ProRule" id="PRU00042"/>
    </source>
</evidence>
<reference evidence="11" key="2">
    <citation type="submission" date="2022-06" db="UniProtKB">
        <authorList>
            <consortium name="EnsemblMetazoa"/>
        </authorList>
    </citation>
    <scope>IDENTIFICATION</scope>
    <source>
        <strain evidence="11">p50T (Dazao)</strain>
    </source>
</reference>
<proteinExistence type="predicted"/>
<dbReference type="SMART" id="SM00355">
    <property type="entry name" value="ZnF_C2H2"/>
    <property type="match status" value="9"/>
</dbReference>
<dbReference type="GO" id="GO:0008270">
    <property type="term" value="F:zinc ion binding"/>
    <property type="evidence" value="ECO:0007669"/>
    <property type="project" value="UniProtKB-KW"/>
</dbReference>
<dbReference type="GO" id="GO:0005654">
    <property type="term" value="C:nucleoplasm"/>
    <property type="evidence" value="ECO:0007669"/>
    <property type="project" value="TreeGrafter"/>
</dbReference>
<dbReference type="InterPro" id="IPR013087">
    <property type="entry name" value="Znf_C2H2_type"/>
</dbReference>
<dbReference type="PROSITE" id="PS00028">
    <property type="entry name" value="ZINC_FINGER_C2H2_1"/>
    <property type="match status" value="8"/>
</dbReference>
<comment type="subcellular location">
    <subcellularLocation>
        <location evidence="1">Nucleus</location>
    </subcellularLocation>
</comment>
<dbReference type="SUPFAM" id="SSF57667">
    <property type="entry name" value="beta-beta-alpha zinc fingers"/>
    <property type="match status" value="3"/>
</dbReference>
<evidence type="ECO:0000256" key="5">
    <source>
        <dbReference type="ARBA" id="ARBA00022833"/>
    </source>
</evidence>
<dbReference type="EnsemblMetazoa" id="XM_038014023.1">
    <property type="protein sequence ID" value="XP_037869951.1"/>
    <property type="gene ID" value="LOC101741194"/>
</dbReference>
<dbReference type="PROSITE" id="PS50157">
    <property type="entry name" value="ZINC_FINGER_C2H2_2"/>
    <property type="match status" value="6"/>
</dbReference>
<evidence type="ECO:0000256" key="7">
    <source>
        <dbReference type="ARBA" id="ARBA00023163"/>
    </source>
</evidence>
<dbReference type="InterPro" id="IPR012934">
    <property type="entry name" value="Znf_AD"/>
</dbReference>
<dbReference type="InterPro" id="IPR022755">
    <property type="entry name" value="Znf_C2H2_jaz"/>
</dbReference>
<name>A0A8R2QWN8_BOMMO</name>
<organism evidence="11 12">
    <name type="scientific">Bombyx mori</name>
    <name type="common">Silk moth</name>
    <dbReference type="NCBI Taxonomy" id="7091"/>
    <lineage>
        <taxon>Eukaryota</taxon>
        <taxon>Metazoa</taxon>
        <taxon>Ecdysozoa</taxon>
        <taxon>Arthropoda</taxon>
        <taxon>Hexapoda</taxon>
        <taxon>Insecta</taxon>
        <taxon>Pterygota</taxon>
        <taxon>Neoptera</taxon>
        <taxon>Endopterygota</taxon>
        <taxon>Lepidoptera</taxon>
        <taxon>Glossata</taxon>
        <taxon>Ditrysia</taxon>
        <taxon>Bombycoidea</taxon>
        <taxon>Bombycidae</taxon>
        <taxon>Bombycinae</taxon>
        <taxon>Bombyx</taxon>
    </lineage>
</organism>
<evidence type="ECO:0000313" key="11">
    <source>
        <dbReference type="EnsemblMetazoa" id="XP_037869952.1"/>
    </source>
</evidence>
<reference evidence="12" key="1">
    <citation type="journal article" date="2008" name="Insect Biochem. Mol. Biol.">
        <title>The genome of a lepidopteran model insect, the silkworm Bombyx mori.</title>
        <authorList>
            <consortium name="International Silkworm Genome Consortium"/>
        </authorList>
    </citation>
    <scope>NUCLEOTIDE SEQUENCE [LARGE SCALE GENOMIC DNA]</scope>
    <source>
        <strain evidence="12">p50T</strain>
    </source>
</reference>
<dbReference type="Proteomes" id="UP000005204">
    <property type="component" value="Unassembled WGS sequence"/>
</dbReference>
<dbReference type="PANTHER" id="PTHR24399">
    <property type="entry name" value="ZINC FINGER AND BTB DOMAIN-CONTAINING"/>
    <property type="match status" value="1"/>
</dbReference>
<dbReference type="AlphaFoldDB" id="A0A8R2QWN8"/>
<feature type="domain" description="C2H2-type" evidence="10">
    <location>
        <begin position="384"/>
        <end position="407"/>
    </location>
</feature>
<feature type="domain" description="C2H2-type" evidence="10">
    <location>
        <begin position="271"/>
        <end position="294"/>
    </location>
</feature>
<keyword evidence="3" id="KW-0677">Repeat</keyword>
<keyword evidence="8" id="KW-0539">Nucleus</keyword>
<keyword evidence="7" id="KW-0804">Transcription</keyword>
<keyword evidence="6" id="KW-0805">Transcription regulation</keyword>
<dbReference type="Pfam" id="PF00096">
    <property type="entry name" value="zf-C2H2"/>
    <property type="match status" value="1"/>
</dbReference>
<dbReference type="Gene3D" id="3.30.160.60">
    <property type="entry name" value="Classic Zinc Finger"/>
    <property type="match status" value="4"/>
</dbReference>
<dbReference type="SMART" id="SM00868">
    <property type="entry name" value="zf-AD"/>
    <property type="match status" value="1"/>
</dbReference>
<keyword evidence="4 9" id="KW-0863">Zinc-finger</keyword>
<dbReference type="InterPro" id="IPR036236">
    <property type="entry name" value="Znf_C2H2_sf"/>
</dbReference>
<dbReference type="GO" id="GO:0000978">
    <property type="term" value="F:RNA polymerase II cis-regulatory region sequence-specific DNA binding"/>
    <property type="evidence" value="ECO:0007669"/>
    <property type="project" value="TreeGrafter"/>
</dbReference>
<feature type="domain" description="C2H2-type" evidence="10">
    <location>
        <begin position="413"/>
        <end position="441"/>
    </location>
</feature>
<feature type="domain" description="C2H2-type" evidence="10">
    <location>
        <begin position="297"/>
        <end position="325"/>
    </location>
</feature>
<feature type="domain" description="C2H2-type" evidence="10">
    <location>
        <begin position="190"/>
        <end position="218"/>
    </location>
</feature>
<evidence type="ECO:0000259" key="10">
    <source>
        <dbReference type="PROSITE" id="PS50157"/>
    </source>
</evidence>
<sequence>MEFEVKSEINNEVLLCRTCLNGEQKLKPLGQLSAIFRKLFSDCKGLFDLEMIEICLECEAMLKRIDDFYNRVQRAIGLLLSGTKFKSSSLSFPETTKQCVQTECVELKREFNKEASVVLDAEEIENKKQRMKKQSNWARRRALLNKKPKYVIIKLQENTMFKKKRFNNVDELNSFLNTHRCSDLFKGKEFKCESCVYFFKNNRLLESHNKRYHNKRLSYICDICESNFPDKLRLKMHIASHFDVYECQYCRQICQGDSSKGRHVREHGAVLQCLKCDAKFSERRDFYAHHRRLHEIFVCHHCGVSFKMRYCIKDHLRRRHAPKKCTCCNKTFARYKSLWMHTRLSHASAVPAYCVECDKHFTDVYKYRRHLNGPKHKPGKKRRIPCPNCGKVFSKNIYMKNHYDLVHLKKIHNRCEECDKNYLRKADLLKHKLRIHEGVSPPRNKICGVCSRGFTVYYRRTEYSRIMSARTQANVRIRVRSAPPRSRRTLRCQLTFDRSIETCEILLKGLYDMVTKTFRSSIILILMETALYEN</sequence>
<dbReference type="GO" id="GO:0001227">
    <property type="term" value="F:DNA-binding transcription repressor activity, RNA polymerase II-specific"/>
    <property type="evidence" value="ECO:0007669"/>
    <property type="project" value="TreeGrafter"/>
</dbReference>
<accession>A0A8R2QWN8</accession>
<dbReference type="EnsemblMetazoa" id="XM_038014024.1">
    <property type="protein sequence ID" value="XP_037869952.1"/>
    <property type="gene ID" value="LOC101741194"/>
</dbReference>
<evidence type="ECO:0000256" key="3">
    <source>
        <dbReference type="ARBA" id="ARBA00022737"/>
    </source>
</evidence>
<evidence type="ECO:0000256" key="1">
    <source>
        <dbReference type="ARBA" id="ARBA00004123"/>
    </source>
</evidence>
<evidence type="ECO:0000256" key="2">
    <source>
        <dbReference type="ARBA" id="ARBA00022723"/>
    </source>
</evidence>
<evidence type="ECO:0000256" key="8">
    <source>
        <dbReference type="ARBA" id="ARBA00023242"/>
    </source>
</evidence>
<keyword evidence="5" id="KW-0862">Zinc</keyword>
<evidence type="ECO:0000256" key="6">
    <source>
        <dbReference type="ARBA" id="ARBA00023015"/>
    </source>
</evidence>